<sequence length="310" mass="34843">MPLLFLNEKSWGSACDPARAERAMADFVAVVRAAAAEGGPGTALVSEVDVKALDIAEGYPVNKWIGASPRNRALWQRLRALQGRSPVRSVFPADDAADHLEYRHDGEVVLGLGAAHFMDGIAVSLAVGRQWQDDRVTLERSELVEDDDDTLEMRQDAVDVRHLSAEPHLDGHRDWLRAARREGVTTGSRIWDSRADLYPHLTFLQRVEGQLRGLDPHRVVPVRRALERLEEAVAAWDPATMAEPEWRTKVTPEGETRKRVCRFTDLDGETRTFDLHARFTPGAGRIHFRLVPEERTIRLAYIGSKIRPEV</sequence>
<dbReference type="Proteomes" id="UP000536624">
    <property type="component" value="Unassembled WGS sequence"/>
</dbReference>
<dbReference type="EMBL" id="JAALLH010000001">
    <property type="protein sequence ID" value="NIY68830.1"/>
    <property type="molecule type" value="Genomic_DNA"/>
</dbReference>
<proteinExistence type="predicted"/>
<accession>A0A7X5XAA0</accession>
<dbReference type="RefSeq" id="WP_167503647.1">
    <property type="nucleotide sequence ID" value="NZ_JAALLH010000001.1"/>
</dbReference>
<protein>
    <submittedName>
        <fullName evidence="1">Uncharacterized protein</fullName>
    </submittedName>
</protein>
<reference evidence="1 2" key="1">
    <citation type="submission" date="2020-02" db="EMBL/GenBank/DDBJ databases">
        <title>Streptomyces malaysiensis DSM14702 (JHCC583434, PFL_A843) Genome sequencing and assembly.</title>
        <authorList>
            <person name="Samborskyy M."/>
        </authorList>
    </citation>
    <scope>NUCLEOTIDE SEQUENCE [LARGE SCALE GENOMIC DNA]</scope>
    <source>
        <strain evidence="1 2">DSM 14702</strain>
    </source>
</reference>
<gene>
    <name evidence="1" type="ORF">SMALB_6929</name>
</gene>
<evidence type="ECO:0000313" key="1">
    <source>
        <dbReference type="EMBL" id="NIY68830.1"/>
    </source>
</evidence>
<name>A0A7X5XAA0_STRMQ</name>
<organism evidence="1 2">
    <name type="scientific">Streptomyces malaysiensis</name>
    <dbReference type="NCBI Taxonomy" id="92644"/>
    <lineage>
        <taxon>Bacteria</taxon>
        <taxon>Bacillati</taxon>
        <taxon>Actinomycetota</taxon>
        <taxon>Actinomycetes</taxon>
        <taxon>Kitasatosporales</taxon>
        <taxon>Streptomycetaceae</taxon>
        <taxon>Streptomyces</taxon>
        <taxon>Streptomyces violaceusniger group</taxon>
    </lineage>
</organism>
<comment type="caution">
    <text evidence="1">The sequence shown here is derived from an EMBL/GenBank/DDBJ whole genome shotgun (WGS) entry which is preliminary data.</text>
</comment>
<dbReference type="AlphaFoldDB" id="A0A7X5XAA0"/>
<evidence type="ECO:0000313" key="2">
    <source>
        <dbReference type="Proteomes" id="UP000536624"/>
    </source>
</evidence>